<dbReference type="AlphaFoldDB" id="A0AAW0MMU3"/>
<evidence type="ECO:0000313" key="2">
    <source>
        <dbReference type="EMBL" id="KAK7879845.1"/>
    </source>
</evidence>
<evidence type="ECO:0000256" key="1">
    <source>
        <dbReference type="SAM" id="MobiDB-lite"/>
    </source>
</evidence>
<dbReference type="Proteomes" id="UP001460270">
    <property type="component" value="Unassembled WGS sequence"/>
</dbReference>
<feature type="region of interest" description="Disordered" evidence="1">
    <location>
        <begin position="37"/>
        <end position="77"/>
    </location>
</feature>
<evidence type="ECO:0000313" key="3">
    <source>
        <dbReference type="Proteomes" id="UP001460270"/>
    </source>
</evidence>
<feature type="non-terminal residue" evidence="2">
    <location>
        <position position="1"/>
    </location>
</feature>
<reference evidence="3" key="1">
    <citation type="submission" date="2024-04" db="EMBL/GenBank/DDBJ databases">
        <title>Salinicola lusitanus LLJ914,a marine bacterium isolated from the Okinawa Trough.</title>
        <authorList>
            <person name="Li J."/>
        </authorList>
    </citation>
    <scope>NUCLEOTIDE SEQUENCE [LARGE SCALE GENOMIC DNA]</scope>
</reference>
<organism evidence="2 3">
    <name type="scientific">Mugilogobius chulae</name>
    <name type="common">yellowstripe goby</name>
    <dbReference type="NCBI Taxonomy" id="88201"/>
    <lineage>
        <taxon>Eukaryota</taxon>
        <taxon>Metazoa</taxon>
        <taxon>Chordata</taxon>
        <taxon>Craniata</taxon>
        <taxon>Vertebrata</taxon>
        <taxon>Euteleostomi</taxon>
        <taxon>Actinopterygii</taxon>
        <taxon>Neopterygii</taxon>
        <taxon>Teleostei</taxon>
        <taxon>Neoteleostei</taxon>
        <taxon>Acanthomorphata</taxon>
        <taxon>Gobiaria</taxon>
        <taxon>Gobiiformes</taxon>
        <taxon>Gobioidei</taxon>
        <taxon>Gobiidae</taxon>
        <taxon>Gobionellinae</taxon>
        <taxon>Mugilogobius</taxon>
    </lineage>
</organism>
<gene>
    <name evidence="2" type="ORF">WMY93_033480</name>
</gene>
<protein>
    <submittedName>
        <fullName evidence="2">Uncharacterized protein</fullName>
    </submittedName>
</protein>
<dbReference type="EMBL" id="JBBPFD010000188">
    <property type="protein sequence ID" value="KAK7879845.1"/>
    <property type="molecule type" value="Genomic_DNA"/>
</dbReference>
<keyword evidence="3" id="KW-1185">Reference proteome</keyword>
<comment type="caution">
    <text evidence="2">The sequence shown here is derived from an EMBL/GenBank/DDBJ whole genome shotgun (WGS) entry which is preliminary data.</text>
</comment>
<proteinExistence type="predicted"/>
<sequence length="77" mass="9092">KNMRRTSKHQEVVSETVTSVDTKVRTRGEHLNIRRWSQRQSTSVNAKVRHERTSKHQEVVTRQSTSVDTKVRHEENI</sequence>
<name>A0AAW0MMU3_9GOBI</name>
<accession>A0AAW0MMU3</accession>